<dbReference type="AlphaFoldDB" id="A0A9Q3PBL3"/>
<sequence length="220" mass="24747">MASSGHFDPAQTYDGYKEVEALDPACTNCLAKGKDCFQHYNTSTSPSHPPSNGFQTHIITSTPGTFQPTLATLPTSLSPVSPSSSTARPDFIPELRPSPITQSRTSPIVTSQQLQPMASSSRRREELSSLLFPATQVFQQRELWPIQVTREDPNMVSDNQDSVARLFRRFDRSSRELFEYANDRTILGTSSDEMAANFAWYKDELINDFQKTFYHLGRNN</sequence>
<evidence type="ECO:0000313" key="3">
    <source>
        <dbReference type="Proteomes" id="UP000765509"/>
    </source>
</evidence>
<evidence type="ECO:0000256" key="1">
    <source>
        <dbReference type="SAM" id="MobiDB-lite"/>
    </source>
</evidence>
<gene>
    <name evidence="2" type="ORF">O181_095798</name>
</gene>
<keyword evidence="3" id="KW-1185">Reference proteome</keyword>
<feature type="compositionally biased region" description="Polar residues" evidence="1">
    <location>
        <begin position="99"/>
        <end position="118"/>
    </location>
</feature>
<organism evidence="2 3">
    <name type="scientific">Austropuccinia psidii MF-1</name>
    <dbReference type="NCBI Taxonomy" id="1389203"/>
    <lineage>
        <taxon>Eukaryota</taxon>
        <taxon>Fungi</taxon>
        <taxon>Dikarya</taxon>
        <taxon>Basidiomycota</taxon>
        <taxon>Pucciniomycotina</taxon>
        <taxon>Pucciniomycetes</taxon>
        <taxon>Pucciniales</taxon>
        <taxon>Sphaerophragmiaceae</taxon>
        <taxon>Austropuccinia</taxon>
    </lineage>
</organism>
<name>A0A9Q3PBL3_9BASI</name>
<comment type="caution">
    <text evidence="2">The sequence shown here is derived from an EMBL/GenBank/DDBJ whole genome shotgun (WGS) entry which is preliminary data.</text>
</comment>
<accession>A0A9Q3PBL3</accession>
<protein>
    <submittedName>
        <fullName evidence="2">Uncharacterized protein</fullName>
    </submittedName>
</protein>
<reference evidence="2" key="1">
    <citation type="submission" date="2021-03" db="EMBL/GenBank/DDBJ databases">
        <title>Draft genome sequence of rust myrtle Austropuccinia psidii MF-1, a brazilian biotype.</title>
        <authorList>
            <person name="Quecine M.C."/>
            <person name="Pachon D.M.R."/>
            <person name="Bonatelli M.L."/>
            <person name="Correr F.H."/>
            <person name="Franceschini L.M."/>
            <person name="Leite T.F."/>
            <person name="Margarido G.R.A."/>
            <person name="Almeida C.A."/>
            <person name="Ferrarezi J.A."/>
            <person name="Labate C.A."/>
        </authorList>
    </citation>
    <scope>NUCLEOTIDE SEQUENCE</scope>
    <source>
        <strain evidence="2">MF-1</strain>
    </source>
</reference>
<evidence type="ECO:0000313" key="2">
    <source>
        <dbReference type="EMBL" id="MBW0556083.1"/>
    </source>
</evidence>
<feature type="region of interest" description="Disordered" evidence="1">
    <location>
        <begin position="97"/>
        <end position="118"/>
    </location>
</feature>
<proteinExistence type="predicted"/>
<dbReference type="Proteomes" id="UP000765509">
    <property type="component" value="Unassembled WGS sequence"/>
</dbReference>
<dbReference type="EMBL" id="AVOT02063343">
    <property type="protein sequence ID" value="MBW0556083.1"/>
    <property type="molecule type" value="Genomic_DNA"/>
</dbReference>